<sequence length="353" mass="38878">MHANEQPSQEILSTGISGKYTLFVNQTTGMIRMKRLLPFFAALLGLLPCAWSANIPSDSIPFELGTASRIYVKCHVNGSRPLLFLFDTGATSMVINSNSLEGIPMEFNETIVNYGATGSNEVRKSAENKFSVGKQSLAGVPFIAIPYARDQWDGVLGLWFIQRQVTEVNYTDRKIYLYPHGSYTPPPDAIRLKMEYVMGIPVVPAQATVNGKVYQLRLSVDTGSDRVLDLNTPFVNKHRLLGSQVPFSVSSISSSDTNKGRLENVIFDSIQLGACKLPLIPGAFSTVTSGIQSMPEMDGVMGNNLLKRFNLVYDSQNSCLYLIPNNLLYTPFYDCLLQPRKTVPQAPACTAGR</sequence>
<protein>
    <recommendedName>
        <fullName evidence="3">Peptidase A2 domain-containing protein</fullName>
    </recommendedName>
</protein>
<dbReference type="EMBL" id="AP025943">
    <property type="protein sequence ID" value="BDL44337.1"/>
    <property type="molecule type" value="Genomic_DNA"/>
</dbReference>
<dbReference type="InterPro" id="IPR001969">
    <property type="entry name" value="Aspartic_peptidase_AS"/>
</dbReference>
<evidence type="ECO:0008006" key="3">
    <source>
        <dbReference type="Google" id="ProtNLM"/>
    </source>
</evidence>
<organism evidence="1 2">
    <name type="scientific">Akkermansia biwaensis</name>
    <dbReference type="NCBI Taxonomy" id="2946555"/>
    <lineage>
        <taxon>Bacteria</taxon>
        <taxon>Pseudomonadati</taxon>
        <taxon>Verrucomicrobiota</taxon>
        <taxon>Verrucomicrobiia</taxon>
        <taxon>Verrucomicrobiales</taxon>
        <taxon>Akkermansiaceae</taxon>
        <taxon>Akkermansia</taxon>
    </lineage>
</organism>
<dbReference type="Gene3D" id="2.40.70.10">
    <property type="entry name" value="Acid Proteases"/>
    <property type="match status" value="2"/>
</dbReference>
<dbReference type="InterPro" id="IPR034122">
    <property type="entry name" value="Retropepsin-like_bacterial"/>
</dbReference>
<evidence type="ECO:0000313" key="2">
    <source>
        <dbReference type="Proteomes" id="UP001062263"/>
    </source>
</evidence>
<gene>
    <name evidence="1" type="ORF">Abiwalacus_19110</name>
</gene>
<dbReference type="Pfam" id="PF13650">
    <property type="entry name" value="Asp_protease_2"/>
    <property type="match status" value="1"/>
</dbReference>
<evidence type="ECO:0000313" key="1">
    <source>
        <dbReference type="EMBL" id="BDL44337.1"/>
    </source>
</evidence>
<dbReference type="InterPro" id="IPR021109">
    <property type="entry name" value="Peptidase_aspartic_dom_sf"/>
</dbReference>
<accession>A0ABM7ZHW8</accession>
<dbReference type="Proteomes" id="UP001062263">
    <property type="component" value="Chromosome"/>
</dbReference>
<dbReference type="CDD" id="cd05483">
    <property type="entry name" value="retropepsin_like_bacteria"/>
    <property type="match status" value="1"/>
</dbReference>
<dbReference type="SUPFAM" id="SSF50630">
    <property type="entry name" value="Acid proteases"/>
    <property type="match status" value="1"/>
</dbReference>
<proteinExistence type="predicted"/>
<keyword evidence="2" id="KW-1185">Reference proteome</keyword>
<dbReference type="PROSITE" id="PS00141">
    <property type="entry name" value="ASP_PROTEASE"/>
    <property type="match status" value="1"/>
</dbReference>
<name>A0ABM7ZHW8_9BACT</name>
<reference evidence="1" key="1">
    <citation type="submission" date="2022-06" db="EMBL/GenBank/DDBJ databases">
        <title>Akkermansia biwalacus sp. nov., an anaerobic mucin-degrading bacterium isolated from human intestine.</title>
        <authorList>
            <person name="Kobayashi Y."/>
            <person name="Inoue S."/>
            <person name="Kawahara T."/>
            <person name="Kohda N."/>
        </authorList>
    </citation>
    <scope>NUCLEOTIDE SEQUENCE</scope>
    <source>
        <strain evidence="1">WON2089</strain>
    </source>
</reference>